<feature type="transmembrane region" description="Helical" evidence="8">
    <location>
        <begin position="896"/>
        <end position="919"/>
    </location>
</feature>
<protein>
    <recommendedName>
        <fullName evidence="11">Solute carrier family 40 protein</fullName>
    </recommendedName>
</protein>
<evidence type="ECO:0000256" key="4">
    <source>
        <dbReference type="ARBA" id="ARBA00022692"/>
    </source>
</evidence>
<evidence type="ECO:0000256" key="7">
    <source>
        <dbReference type="SAM" id="MobiDB-lite"/>
    </source>
</evidence>
<dbReference type="EMBL" id="MTKT01002214">
    <property type="protein sequence ID" value="OWM81663.1"/>
    <property type="molecule type" value="Genomic_DNA"/>
</dbReference>
<keyword evidence="5 8" id="KW-1133">Transmembrane helix</keyword>
<dbReference type="GO" id="GO:0005381">
    <property type="term" value="F:iron ion transmembrane transporter activity"/>
    <property type="evidence" value="ECO:0007669"/>
    <property type="project" value="InterPro"/>
</dbReference>
<dbReference type="PANTHER" id="PTHR11660:SF57">
    <property type="entry name" value="SOLUTE CARRIER FAMILY 40 MEMBER"/>
    <property type="match status" value="1"/>
</dbReference>
<name>A0A218X9Q2_PUNGR</name>
<dbReference type="InterPro" id="IPR009716">
    <property type="entry name" value="Ferroportin-1"/>
</dbReference>
<comment type="subcellular location">
    <subcellularLocation>
        <location evidence="1">Membrane</location>
        <topology evidence="1">Multi-pass membrane protein</topology>
    </subcellularLocation>
</comment>
<feature type="transmembrane region" description="Helical" evidence="8">
    <location>
        <begin position="806"/>
        <end position="824"/>
    </location>
</feature>
<feature type="transmembrane region" description="Helical" evidence="8">
    <location>
        <begin position="528"/>
        <end position="548"/>
    </location>
</feature>
<dbReference type="Pfam" id="PF06963">
    <property type="entry name" value="FPN1"/>
    <property type="match status" value="3"/>
</dbReference>
<feature type="transmembrane region" description="Helical" evidence="8">
    <location>
        <begin position="260"/>
        <end position="283"/>
    </location>
</feature>
<keyword evidence="6 8" id="KW-0472">Membrane</keyword>
<dbReference type="GO" id="GO:0016020">
    <property type="term" value="C:membrane"/>
    <property type="evidence" value="ECO:0007669"/>
    <property type="project" value="UniProtKB-SubCell"/>
</dbReference>
<dbReference type="SUPFAM" id="SSF103473">
    <property type="entry name" value="MFS general substrate transporter"/>
    <property type="match status" value="1"/>
</dbReference>
<feature type="transmembrane region" description="Helical" evidence="8">
    <location>
        <begin position="385"/>
        <end position="405"/>
    </location>
</feature>
<feature type="transmembrane region" description="Helical" evidence="8">
    <location>
        <begin position="181"/>
        <end position="205"/>
    </location>
</feature>
<feature type="transmembrane region" description="Helical" evidence="8">
    <location>
        <begin position="560"/>
        <end position="586"/>
    </location>
</feature>
<evidence type="ECO:0008006" key="11">
    <source>
        <dbReference type="Google" id="ProtNLM"/>
    </source>
</evidence>
<comment type="similarity">
    <text evidence="2">Belongs to the ferroportin (FP) (TC 2.A.100) family. SLC40A subfamily.</text>
</comment>
<evidence type="ECO:0000256" key="3">
    <source>
        <dbReference type="ARBA" id="ARBA00022448"/>
    </source>
</evidence>
<feature type="transmembrane region" description="Helical" evidence="8">
    <location>
        <begin position="771"/>
        <end position="794"/>
    </location>
</feature>
<reference evidence="10" key="1">
    <citation type="journal article" date="2017" name="Plant J.">
        <title>The pomegranate (Punica granatum L.) genome and the genomics of punicalagin biosynthesis.</title>
        <authorList>
            <person name="Qin G."/>
            <person name="Xu C."/>
            <person name="Ming R."/>
            <person name="Tang H."/>
            <person name="Guyot R."/>
            <person name="Kramer E.M."/>
            <person name="Hu Y."/>
            <person name="Yi X."/>
            <person name="Qi Y."/>
            <person name="Xu X."/>
            <person name="Gao Z."/>
            <person name="Pan H."/>
            <person name="Jian J."/>
            <person name="Tian Y."/>
            <person name="Yue Z."/>
            <person name="Xu Y."/>
        </authorList>
    </citation>
    <scope>NUCLEOTIDE SEQUENCE [LARGE SCALE GENOMIC DNA]</scope>
    <source>
        <strain evidence="10">cv. Dabenzi</strain>
    </source>
</reference>
<organism evidence="9 10">
    <name type="scientific">Punica granatum</name>
    <name type="common">Pomegranate</name>
    <dbReference type="NCBI Taxonomy" id="22663"/>
    <lineage>
        <taxon>Eukaryota</taxon>
        <taxon>Viridiplantae</taxon>
        <taxon>Streptophyta</taxon>
        <taxon>Embryophyta</taxon>
        <taxon>Tracheophyta</taxon>
        <taxon>Spermatophyta</taxon>
        <taxon>Magnoliopsida</taxon>
        <taxon>eudicotyledons</taxon>
        <taxon>Gunneridae</taxon>
        <taxon>Pentapetalae</taxon>
        <taxon>rosids</taxon>
        <taxon>malvids</taxon>
        <taxon>Myrtales</taxon>
        <taxon>Lythraceae</taxon>
        <taxon>Punica</taxon>
    </lineage>
</organism>
<evidence type="ECO:0000313" key="10">
    <source>
        <dbReference type="Proteomes" id="UP000197138"/>
    </source>
</evidence>
<feature type="region of interest" description="Disordered" evidence="7">
    <location>
        <begin position="55"/>
        <end position="104"/>
    </location>
</feature>
<feature type="transmembrane region" description="Helical" evidence="8">
    <location>
        <begin position="615"/>
        <end position="634"/>
    </location>
</feature>
<feature type="transmembrane region" description="Helical" evidence="8">
    <location>
        <begin position="295"/>
        <end position="313"/>
    </location>
</feature>
<evidence type="ECO:0000256" key="8">
    <source>
        <dbReference type="SAM" id="Phobius"/>
    </source>
</evidence>
<feature type="transmembrane region" description="Helical" evidence="8">
    <location>
        <begin position="738"/>
        <end position="759"/>
    </location>
</feature>
<evidence type="ECO:0000256" key="6">
    <source>
        <dbReference type="ARBA" id="ARBA00023136"/>
    </source>
</evidence>
<dbReference type="Proteomes" id="UP000197138">
    <property type="component" value="Unassembled WGS sequence"/>
</dbReference>
<evidence type="ECO:0000256" key="1">
    <source>
        <dbReference type="ARBA" id="ARBA00004141"/>
    </source>
</evidence>
<feature type="transmembrane region" description="Helical" evidence="8">
    <location>
        <begin position="640"/>
        <end position="663"/>
    </location>
</feature>
<proteinExistence type="inferred from homology"/>
<sequence>MNRYTCTFDGEKRQSFSYFGLKLTDHDLKLRTLREMGTGLHSSFSVKEIVGCGHGDQETDGRGTTGHAPRVSSSGQTRRGSKLETEGSLQGREGPTSQQEQETASRHPKLLIRYLYTGHFLARWGARMWEFSVGLYFISLWPNSLLFAATYGVVESASTALFGVVIGRWVDRSTYAKVLQFWLVTQNFSFLIAGSTVVALLVYSNLKSQNFMAFILLVTLVNVSGAVGVLSTLAGTILIERECFGTLMTATLKWEGIAAYIIGIARGISATIGIAATLVYPILQSNISTLRTGLWSIWSQWALLGLCVASIWVQNKYAAAYMLMSGVALSRLGLWMFDLSVTQLMQGTVLESDRGVVGGVQNSLQSALDLMANVMGIIISNPQDFWKLTMLSFAAVTSAAFLYTLHTYRITIKCLYTDFSINYPAEFTFRARSVGSIKPPGTEDKIESKMNTLLLSPEPSLAQCSFPTSLVTYLYSGHFLARWGASIWPESLLLAAIYGVVESSSTALFGPTVGQLVDKLTYPKVLRLWLLTQNFSFMTAGAAVTILLSCPNLKSTNFAAFISLISITNISGAVGVLSTLAGTILIEREWVVVISEGQPPGLLTRMNSVIRRIDLICKLFAPMVSGFIISFVSLRASSVAFGLLSTISVWFQYSLFVSVYNGIPSLSESNQRRITPKASSSWGDDSEQNYSALEGETSKFCRKGYSTSAESSQRGNCAEQVLKIPLFGAWKTYLEQEVLLPGVSLALLYFTVLSFGILMTATLEWEGTPPFVIGIARGISATIGIAATLVYPALQSRISTIRTGLWSIWSQWTFLLVCVASIWVKDNHVSAYMLMGGVATSRLGLWMFDLAVIQQMQDEVPESDRCVVGGVQNSLQSILDLMAYVMGIFISNPQDFWKLMILSFLAVTLSALLYTVYVYRVRKHLIHWEKICCWIFDS</sequence>
<dbReference type="InterPro" id="IPR036259">
    <property type="entry name" value="MFS_trans_sf"/>
</dbReference>
<evidence type="ECO:0000313" key="9">
    <source>
        <dbReference type="EMBL" id="OWM81663.1"/>
    </source>
</evidence>
<dbReference type="AlphaFoldDB" id="A0A218X9Q2"/>
<gene>
    <name evidence="9" type="ORF">CDL15_Pgr007701</name>
</gene>
<accession>A0A218X9Q2</accession>
<dbReference type="CDD" id="cd17480">
    <property type="entry name" value="MFS_SLC40A1_like"/>
    <property type="match status" value="1"/>
</dbReference>
<keyword evidence="3" id="KW-0813">Transport</keyword>
<dbReference type="PANTHER" id="PTHR11660">
    <property type="entry name" value="SOLUTE CARRIER FAMILY 40 MEMBER"/>
    <property type="match status" value="1"/>
</dbReference>
<evidence type="ECO:0000256" key="2">
    <source>
        <dbReference type="ARBA" id="ARBA00006279"/>
    </source>
</evidence>
<dbReference type="Gene3D" id="1.20.1250.20">
    <property type="entry name" value="MFS general substrate transporter like domains"/>
    <property type="match status" value="1"/>
</dbReference>
<feature type="transmembrane region" description="Helical" evidence="8">
    <location>
        <begin position="211"/>
        <end position="239"/>
    </location>
</feature>
<keyword evidence="4 8" id="KW-0812">Transmembrane</keyword>
<evidence type="ECO:0000256" key="5">
    <source>
        <dbReference type="ARBA" id="ARBA00022989"/>
    </source>
</evidence>
<comment type="caution">
    <text evidence="9">The sequence shown here is derived from an EMBL/GenBank/DDBJ whole genome shotgun (WGS) entry which is preliminary data.</text>
</comment>